<evidence type="ECO:0000256" key="3">
    <source>
        <dbReference type="ARBA" id="ARBA00008770"/>
    </source>
</evidence>
<dbReference type="InterPro" id="IPR036412">
    <property type="entry name" value="HAD-like_sf"/>
</dbReference>
<dbReference type="EC" id="3.1.3.12" evidence="6"/>
<dbReference type="SUPFAM" id="SSF56784">
    <property type="entry name" value="HAD-like"/>
    <property type="match status" value="2"/>
</dbReference>
<dbReference type="UniPathway" id="UPA00299"/>
<reference evidence="7 8" key="1">
    <citation type="submission" date="2015-05" db="EMBL/GenBank/DDBJ databases">
        <title>Genome sequence of Mycobacterium haemophilum.</title>
        <authorList>
            <person name="Greninger A.L."/>
            <person name="Cunningham G."/>
            <person name="Miller S."/>
        </authorList>
    </citation>
    <scope>NUCLEOTIDE SEQUENCE [LARGE SCALE GENOMIC DNA]</scope>
    <source>
        <strain evidence="8">UC1</strain>
    </source>
</reference>
<dbReference type="InterPro" id="IPR006379">
    <property type="entry name" value="HAD-SF_hydro_IIB"/>
</dbReference>
<dbReference type="InterPro" id="IPR003337">
    <property type="entry name" value="Trehalose_PPase"/>
</dbReference>
<dbReference type="Pfam" id="PF02358">
    <property type="entry name" value="Trehalose_PPase"/>
    <property type="match status" value="1"/>
</dbReference>
<evidence type="ECO:0000256" key="4">
    <source>
        <dbReference type="ARBA" id="ARBA00022801"/>
    </source>
</evidence>
<accession>A0A0I9TYS4</accession>
<dbReference type="InterPro" id="IPR023214">
    <property type="entry name" value="HAD_sf"/>
</dbReference>
<dbReference type="EMBL" id="LDPR01000037">
    <property type="protein sequence ID" value="KLO33988.1"/>
    <property type="molecule type" value="Genomic_DNA"/>
</dbReference>
<keyword evidence="6" id="KW-0479">Metal-binding</keyword>
<dbReference type="RefSeq" id="WP_047316881.1">
    <property type="nucleotide sequence ID" value="NZ_LDPQ01000045.1"/>
</dbReference>
<keyword evidence="8" id="KW-1185">Reference proteome</keyword>
<dbReference type="NCBIfam" id="TIGR01484">
    <property type="entry name" value="HAD-SF-IIB"/>
    <property type="match status" value="1"/>
</dbReference>
<gene>
    <name evidence="7" type="ORF">ABH38_20120</name>
</gene>
<keyword evidence="6" id="KW-0460">Magnesium</keyword>
<dbReference type="CDD" id="cd01627">
    <property type="entry name" value="HAD_TPP"/>
    <property type="match status" value="1"/>
</dbReference>
<evidence type="ECO:0000256" key="5">
    <source>
        <dbReference type="ARBA" id="ARBA00024179"/>
    </source>
</evidence>
<dbReference type="PATRIC" id="fig|29311.18.peg.3510"/>
<comment type="similarity">
    <text evidence="3 6">Belongs to the trehalose phosphatase family.</text>
</comment>
<evidence type="ECO:0000256" key="1">
    <source>
        <dbReference type="ARBA" id="ARBA00000500"/>
    </source>
</evidence>
<dbReference type="NCBIfam" id="TIGR00685">
    <property type="entry name" value="T6PP"/>
    <property type="match status" value="1"/>
</dbReference>
<comment type="pathway">
    <text evidence="2 6">Glycan biosynthesis; trehalose biosynthesis.</text>
</comment>
<dbReference type="FunFam" id="3.30.70.1020:FF:000007">
    <property type="entry name" value="Trehalose 6-phosphate phosphatase"/>
    <property type="match status" value="1"/>
</dbReference>
<dbReference type="Proteomes" id="UP000036334">
    <property type="component" value="Unassembled WGS sequence"/>
</dbReference>
<dbReference type="GO" id="GO:0005992">
    <property type="term" value="P:trehalose biosynthetic process"/>
    <property type="evidence" value="ECO:0007669"/>
    <property type="project" value="UniProtKB-UniPathway"/>
</dbReference>
<evidence type="ECO:0000256" key="2">
    <source>
        <dbReference type="ARBA" id="ARBA00005199"/>
    </source>
</evidence>
<name>A0A0I9TYS4_9MYCO</name>
<dbReference type="AlphaFoldDB" id="A0A0I9TYS4"/>
<dbReference type="InterPro" id="IPR044651">
    <property type="entry name" value="OTSB-like"/>
</dbReference>
<dbReference type="GO" id="GO:0004805">
    <property type="term" value="F:trehalose-phosphatase activity"/>
    <property type="evidence" value="ECO:0007669"/>
    <property type="project" value="UniProtKB-EC"/>
</dbReference>
<proteinExistence type="inferred from homology"/>
<dbReference type="OrthoDB" id="9816160at2"/>
<evidence type="ECO:0000256" key="6">
    <source>
        <dbReference type="RuleBase" id="RU361117"/>
    </source>
</evidence>
<evidence type="ECO:0000313" key="7">
    <source>
        <dbReference type="EMBL" id="KLO33988.1"/>
    </source>
</evidence>
<organism evidence="7 8">
    <name type="scientific">Mycobacterium haemophilum</name>
    <dbReference type="NCBI Taxonomy" id="29311"/>
    <lineage>
        <taxon>Bacteria</taxon>
        <taxon>Bacillati</taxon>
        <taxon>Actinomycetota</taxon>
        <taxon>Actinomycetes</taxon>
        <taxon>Mycobacteriales</taxon>
        <taxon>Mycobacteriaceae</taxon>
        <taxon>Mycobacterium</taxon>
    </lineage>
</organism>
<dbReference type="PANTHER" id="PTHR43768">
    <property type="entry name" value="TREHALOSE 6-PHOSPHATE PHOSPHATASE"/>
    <property type="match status" value="1"/>
</dbReference>
<keyword evidence="4 6" id="KW-0378">Hydrolase</keyword>
<dbReference type="PANTHER" id="PTHR43768:SF3">
    <property type="entry name" value="TREHALOSE 6-PHOSPHATE PHOSPHATASE"/>
    <property type="match status" value="1"/>
</dbReference>
<sequence>MPVTIDPRHHDAALFDLDAVVTDTPLGSTVTLVRQLQQIGVSTAVFSTSRNCQGVLTAAGLGDLFPVHVDGPVSTEIALLVEAANRVRARPGRCVVVAVDAAVVTAARHGGFALVLGLVIGEDRTGHRDTLRRYGADTVVADLREVIVRTGDRRMSELPDALGALGLADGLTAGQPAVFFDFDGTLSDIVDDPDSARPVPGASEALQMLAARCPVAVLSGRDLADVVKRVGVPGIWYAGSHGFELTAPDGTHHQNDAAATAIPVLEQAAAQLRDQLGPIPGVMVEHKRFGVAVHYRNAARDRVDEVAAAVRTAGQRNTLRVTTGREVIELRPDIDWDKGKTLRWVIDHLHHGGTHVGSASLMPIYLGDDITDEDAFDAVRHTDVRGVPIVVRHTEDGDRATAALFALDSPTRVSEFTERLARQLSGDRKRGVAGRSGSPPSD</sequence>
<evidence type="ECO:0000313" key="8">
    <source>
        <dbReference type="Proteomes" id="UP000036334"/>
    </source>
</evidence>
<dbReference type="Gene3D" id="3.40.50.1000">
    <property type="entry name" value="HAD superfamily/HAD-like"/>
    <property type="match status" value="2"/>
</dbReference>
<dbReference type="STRING" id="1202450.B586_18065"/>
<dbReference type="GO" id="GO:0046872">
    <property type="term" value="F:metal ion binding"/>
    <property type="evidence" value="ECO:0007669"/>
    <property type="project" value="UniProtKB-KW"/>
</dbReference>
<comment type="function">
    <text evidence="5 6">Removes the phosphate from trehalose 6-phosphate to produce free trehalose.</text>
</comment>
<comment type="catalytic activity">
    <reaction evidence="1 6">
        <text>alpha,alpha-trehalose 6-phosphate + H2O = alpha,alpha-trehalose + phosphate</text>
        <dbReference type="Rhea" id="RHEA:23420"/>
        <dbReference type="ChEBI" id="CHEBI:15377"/>
        <dbReference type="ChEBI" id="CHEBI:16551"/>
        <dbReference type="ChEBI" id="CHEBI:43474"/>
        <dbReference type="ChEBI" id="CHEBI:58429"/>
        <dbReference type="EC" id="3.1.3.12"/>
    </reaction>
</comment>
<protein>
    <recommendedName>
        <fullName evidence="6">Trehalose 6-phosphate phosphatase</fullName>
        <ecNumber evidence="6">3.1.3.12</ecNumber>
    </recommendedName>
</protein>
<comment type="cofactor">
    <cofactor evidence="6">
        <name>Mg(2+)</name>
        <dbReference type="ChEBI" id="CHEBI:18420"/>
    </cofactor>
</comment>
<comment type="caution">
    <text evidence="7">The sequence shown here is derived from an EMBL/GenBank/DDBJ whole genome shotgun (WGS) entry which is preliminary data.</text>
</comment>
<dbReference type="Gene3D" id="3.30.70.1020">
    <property type="entry name" value="Trehalose-6-phosphate phosphatase related protein, domain 2"/>
    <property type="match status" value="1"/>
</dbReference>